<proteinExistence type="predicted"/>
<evidence type="ECO:0000313" key="2">
    <source>
        <dbReference type="Proteomes" id="UP000824120"/>
    </source>
</evidence>
<dbReference type="Proteomes" id="UP000824120">
    <property type="component" value="Chromosome 2"/>
</dbReference>
<dbReference type="OrthoDB" id="1436172at2759"/>
<sequence>MGSIESTMAYGQCFNYAAGSKLICLSYRIYFKLLATLNHRCKLYDKSDQTILVETNFTRSKVTTRRPTKWE</sequence>
<gene>
    <name evidence="1" type="ORF">H5410_007377</name>
</gene>
<reference evidence="1 2" key="1">
    <citation type="submission" date="2020-09" db="EMBL/GenBank/DDBJ databases">
        <title>De no assembly of potato wild relative species, Solanum commersonii.</title>
        <authorList>
            <person name="Cho K."/>
        </authorList>
    </citation>
    <scope>NUCLEOTIDE SEQUENCE [LARGE SCALE GENOMIC DNA]</scope>
    <source>
        <strain evidence="1">LZ3.2</strain>
        <tissue evidence="1">Leaf</tissue>
    </source>
</reference>
<accession>A0A9J6ADY6</accession>
<keyword evidence="2" id="KW-1185">Reference proteome</keyword>
<comment type="caution">
    <text evidence="1">The sequence shown here is derived from an EMBL/GenBank/DDBJ whole genome shotgun (WGS) entry which is preliminary data.</text>
</comment>
<evidence type="ECO:0000313" key="1">
    <source>
        <dbReference type="EMBL" id="KAG5622159.1"/>
    </source>
</evidence>
<name>A0A9J6ADY6_SOLCO</name>
<dbReference type="AlphaFoldDB" id="A0A9J6ADY6"/>
<dbReference type="EMBL" id="JACXVP010000002">
    <property type="protein sequence ID" value="KAG5622159.1"/>
    <property type="molecule type" value="Genomic_DNA"/>
</dbReference>
<protein>
    <submittedName>
        <fullName evidence="1">Uncharacterized protein</fullName>
    </submittedName>
</protein>
<organism evidence="1 2">
    <name type="scientific">Solanum commersonii</name>
    <name type="common">Commerson's wild potato</name>
    <name type="synonym">Commerson's nightshade</name>
    <dbReference type="NCBI Taxonomy" id="4109"/>
    <lineage>
        <taxon>Eukaryota</taxon>
        <taxon>Viridiplantae</taxon>
        <taxon>Streptophyta</taxon>
        <taxon>Embryophyta</taxon>
        <taxon>Tracheophyta</taxon>
        <taxon>Spermatophyta</taxon>
        <taxon>Magnoliopsida</taxon>
        <taxon>eudicotyledons</taxon>
        <taxon>Gunneridae</taxon>
        <taxon>Pentapetalae</taxon>
        <taxon>asterids</taxon>
        <taxon>lamiids</taxon>
        <taxon>Solanales</taxon>
        <taxon>Solanaceae</taxon>
        <taxon>Solanoideae</taxon>
        <taxon>Solaneae</taxon>
        <taxon>Solanum</taxon>
    </lineage>
</organism>